<dbReference type="Pfam" id="PF07724">
    <property type="entry name" value="AAA_2"/>
    <property type="match status" value="1"/>
</dbReference>
<evidence type="ECO:0000256" key="3">
    <source>
        <dbReference type="ARBA" id="ARBA00022833"/>
    </source>
</evidence>
<organism evidence="8 9">
    <name type="scientific">Hymenobacter psychrotolerans DSM 18569</name>
    <dbReference type="NCBI Taxonomy" id="1121959"/>
    <lineage>
        <taxon>Bacteria</taxon>
        <taxon>Pseudomonadati</taxon>
        <taxon>Bacteroidota</taxon>
        <taxon>Cytophagia</taxon>
        <taxon>Cytophagales</taxon>
        <taxon>Hymenobacteraceae</taxon>
        <taxon>Hymenobacter</taxon>
    </lineage>
</organism>
<reference evidence="9" key="1">
    <citation type="submission" date="2016-11" db="EMBL/GenBank/DDBJ databases">
        <authorList>
            <person name="Varghese N."/>
            <person name="Submissions S."/>
        </authorList>
    </citation>
    <scope>NUCLEOTIDE SEQUENCE [LARGE SCALE GENOMIC DNA]</scope>
    <source>
        <strain evidence="9">DSM 18569</strain>
    </source>
</reference>
<dbReference type="SMART" id="SM00382">
    <property type="entry name" value="AAA"/>
    <property type="match status" value="1"/>
</dbReference>
<dbReference type="NCBIfam" id="NF003745">
    <property type="entry name" value="PRK05342.1"/>
    <property type="match status" value="1"/>
</dbReference>
<keyword evidence="9" id="KW-1185">Reference proteome</keyword>
<dbReference type="EMBL" id="FRAS01000008">
    <property type="protein sequence ID" value="SHK98503.1"/>
    <property type="molecule type" value="Genomic_DNA"/>
</dbReference>
<dbReference type="InterPro" id="IPR059188">
    <property type="entry name" value="Znf_CLPX-like"/>
</dbReference>
<dbReference type="GO" id="GO:0046983">
    <property type="term" value="F:protein dimerization activity"/>
    <property type="evidence" value="ECO:0007669"/>
    <property type="project" value="InterPro"/>
</dbReference>
<dbReference type="GO" id="GO:0005524">
    <property type="term" value="F:ATP binding"/>
    <property type="evidence" value="ECO:0007669"/>
    <property type="project" value="UniProtKB-KW"/>
</dbReference>
<evidence type="ECO:0000313" key="9">
    <source>
        <dbReference type="Proteomes" id="UP000183947"/>
    </source>
</evidence>
<keyword evidence="8" id="KW-0378">Hydrolase</keyword>
<dbReference type="GO" id="GO:0051603">
    <property type="term" value="P:proteolysis involved in protein catabolic process"/>
    <property type="evidence" value="ECO:0007669"/>
    <property type="project" value="TreeGrafter"/>
</dbReference>
<sequence>MISGINAHICERCVGQAQQILNEENKIRSNSKAPKFNLVKPREMKDYLDQYVVGQDEAKKVMSVAVYNHYKRLMQKPQKDDVVIEKSNIIMVGETGTGKTFLTRMLANILQVPFCIADATVLTEAGYVGEDVESILTRLLQAADYNVEAAERGIVYIDEIDKIARKSDNPSITRDVSGEGVQQAMLKLLEGTTVNVPPHGGRKHPEQKMITVNTENILFICGGAFVGIERIIKNRLNTKPIGFAKTQLEEKVDTQNFLRYVTAQDLKAFGLIPELIGRLPVLTHLNPLDHATLRKILTEPKNSIVKQYQRLFDMEGIQLSFSEGALEYIVVKADEYRLGARGLRSICEGIMTDAMFDMPSEEGVKELVIDEEYARSKFEQTAMKQLRAA</sequence>
<dbReference type="GO" id="GO:0140662">
    <property type="term" value="F:ATP-dependent protein folding chaperone"/>
    <property type="evidence" value="ECO:0007669"/>
    <property type="project" value="InterPro"/>
</dbReference>
<evidence type="ECO:0000259" key="7">
    <source>
        <dbReference type="PROSITE" id="PS51902"/>
    </source>
</evidence>
<dbReference type="Gene3D" id="1.10.8.60">
    <property type="match status" value="1"/>
</dbReference>
<keyword evidence="1" id="KW-0479">Metal-binding</keyword>
<dbReference type="Proteomes" id="UP000183947">
    <property type="component" value="Unassembled WGS sequence"/>
</dbReference>
<dbReference type="NCBIfam" id="TIGR00382">
    <property type="entry name" value="clpX"/>
    <property type="match status" value="1"/>
</dbReference>
<dbReference type="SMART" id="SM01086">
    <property type="entry name" value="ClpB_D2-small"/>
    <property type="match status" value="1"/>
</dbReference>
<comment type="caution">
    <text evidence="6">Lacks conserved residue(s) required for the propagation of feature annotation.</text>
</comment>
<evidence type="ECO:0000313" key="8">
    <source>
        <dbReference type="EMBL" id="SHK98503.1"/>
    </source>
</evidence>
<dbReference type="FunFam" id="3.40.50.300:FF:000005">
    <property type="entry name" value="ATP-dependent Clp protease ATP-binding subunit ClpX"/>
    <property type="match status" value="1"/>
</dbReference>
<dbReference type="InterPro" id="IPR004487">
    <property type="entry name" value="Clp_protease_ATP-bd_su_ClpX"/>
</dbReference>
<keyword evidence="5 6" id="KW-0143">Chaperone</keyword>
<evidence type="ECO:0000256" key="4">
    <source>
        <dbReference type="ARBA" id="ARBA00022840"/>
    </source>
</evidence>
<dbReference type="PANTHER" id="PTHR48102">
    <property type="entry name" value="ATP-DEPENDENT CLP PROTEASE ATP-BINDING SUBUNIT CLPX-LIKE, MITOCHONDRIAL-RELATED"/>
    <property type="match status" value="1"/>
</dbReference>
<evidence type="ECO:0000256" key="5">
    <source>
        <dbReference type="ARBA" id="ARBA00023186"/>
    </source>
</evidence>
<evidence type="ECO:0000256" key="2">
    <source>
        <dbReference type="ARBA" id="ARBA00022741"/>
    </source>
</evidence>
<evidence type="ECO:0000256" key="1">
    <source>
        <dbReference type="ARBA" id="ARBA00022723"/>
    </source>
</evidence>
<dbReference type="InterPro" id="IPR003593">
    <property type="entry name" value="AAA+_ATPase"/>
</dbReference>
<dbReference type="Pfam" id="PF10431">
    <property type="entry name" value="ClpB_D2-small"/>
    <property type="match status" value="1"/>
</dbReference>
<dbReference type="GO" id="GO:0051301">
    <property type="term" value="P:cell division"/>
    <property type="evidence" value="ECO:0007669"/>
    <property type="project" value="TreeGrafter"/>
</dbReference>
<keyword evidence="4 8" id="KW-0067">ATP-binding</keyword>
<dbReference type="GO" id="GO:0008270">
    <property type="term" value="F:zinc ion binding"/>
    <property type="evidence" value="ECO:0007669"/>
    <property type="project" value="InterPro"/>
</dbReference>
<dbReference type="AlphaFoldDB" id="A0A1M6WXU5"/>
<keyword evidence="8" id="KW-0645">Protease</keyword>
<dbReference type="InterPro" id="IPR050052">
    <property type="entry name" value="ATP-dep_Clp_protease_ClpX"/>
</dbReference>
<name>A0A1M6WXU5_9BACT</name>
<dbReference type="InterPro" id="IPR019489">
    <property type="entry name" value="Clp_ATPase_C"/>
</dbReference>
<dbReference type="InterPro" id="IPR003959">
    <property type="entry name" value="ATPase_AAA_core"/>
</dbReference>
<keyword evidence="2" id="KW-0547">Nucleotide-binding</keyword>
<dbReference type="GO" id="GO:0016887">
    <property type="term" value="F:ATP hydrolysis activity"/>
    <property type="evidence" value="ECO:0007669"/>
    <property type="project" value="InterPro"/>
</dbReference>
<comment type="similarity">
    <text evidence="6">Belongs to the ClpX chaperone family.</text>
</comment>
<dbReference type="GO" id="GO:0009376">
    <property type="term" value="C:HslUV protease complex"/>
    <property type="evidence" value="ECO:0007669"/>
    <property type="project" value="TreeGrafter"/>
</dbReference>
<dbReference type="GO" id="GO:0008233">
    <property type="term" value="F:peptidase activity"/>
    <property type="evidence" value="ECO:0007669"/>
    <property type="project" value="UniProtKB-KW"/>
</dbReference>
<dbReference type="InterPro" id="IPR025662">
    <property type="entry name" value="Sigma_54_int_dom_ATP-bd_1"/>
</dbReference>
<dbReference type="Gene3D" id="3.40.50.300">
    <property type="entry name" value="P-loop containing nucleotide triphosphate hydrolases"/>
    <property type="match status" value="1"/>
</dbReference>
<accession>A0A1M6WXU5</accession>
<proteinExistence type="inferred from homology"/>
<dbReference type="GO" id="GO:0051082">
    <property type="term" value="F:unfolded protein binding"/>
    <property type="evidence" value="ECO:0007669"/>
    <property type="project" value="UniProtKB-UniRule"/>
</dbReference>
<evidence type="ECO:0000256" key="6">
    <source>
        <dbReference type="PROSITE-ProRule" id="PRU01250"/>
    </source>
</evidence>
<dbReference type="CDD" id="cd19497">
    <property type="entry name" value="RecA-like_ClpX"/>
    <property type="match status" value="1"/>
</dbReference>
<dbReference type="FunFam" id="1.10.8.60:FF:000002">
    <property type="entry name" value="ATP-dependent Clp protease ATP-binding subunit ClpX"/>
    <property type="match status" value="1"/>
</dbReference>
<keyword evidence="3" id="KW-0862">Zinc</keyword>
<feature type="domain" description="ClpX-type ZB" evidence="7">
    <location>
        <begin position="1"/>
        <end position="29"/>
    </location>
</feature>
<dbReference type="InterPro" id="IPR027417">
    <property type="entry name" value="P-loop_NTPase"/>
</dbReference>
<dbReference type="STRING" id="1121959.SAMN02746009_01930"/>
<protein>
    <submittedName>
        <fullName evidence="8">ATP-dependent Clp protease ATP-binding subunit ClpX</fullName>
    </submittedName>
</protein>
<dbReference type="PROSITE" id="PS00675">
    <property type="entry name" value="SIGMA54_INTERACT_1"/>
    <property type="match status" value="1"/>
</dbReference>
<dbReference type="SUPFAM" id="SSF52540">
    <property type="entry name" value="P-loop containing nucleoside triphosphate hydrolases"/>
    <property type="match status" value="1"/>
</dbReference>
<gene>
    <name evidence="8" type="ORF">SAMN02746009_01930</name>
</gene>
<dbReference type="PANTHER" id="PTHR48102:SF7">
    <property type="entry name" value="ATP-DEPENDENT CLP PROTEASE ATP-BINDING SUBUNIT CLPX-LIKE, MITOCHONDRIAL"/>
    <property type="match status" value="1"/>
</dbReference>
<dbReference type="PROSITE" id="PS51902">
    <property type="entry name" value="CLPX_ZB"/>
    <property type="match status" value="1"/>
</dbReference>